<dbReference type="RefSeq" id="WP_265259509.1">
    <property type="nucleotide sequence ID" value="NZ_QZCV01000004.1"/>
</dbReference>
<sequence length="229" mass="25219">MSALDVRLQCTLRSAERRFDLDVAFEAHAHHCALMGPSGSGKSTVLMAIAGLVHAARGHVRIAGQTLLDTARGVDLPARKRRVGVVFQDYALFPHMTVERNLQFGVHRLGRRIDTGGMERVQALIRQFDLQALRSSLPRNLSGGQRQRVALARALATEPQLLLLDEPLSALDVPLRARLRRELAEMLGRVPVPTLLVTHDPQDAEALAREVIQLDNGRVVGQVFSPKVC</sequence>
<dbReference type="PANTHER" id="PTHR42781">
    <property type="entry name" value="SPERMIDINE/PUTRESCINE IMPORT ATP-BINDING PROTEIN POTA"/>
    <property type="match status" value="1"/>
</dbReference>
<dbReference type="PROSITE" id="PS00211">
    <property type="entry name" value="ABC_TRANSPORTER_1"/>
    <property type="match status" value="1"/>
</dbReference>
<name>A0ABT3KYN3_9BURK</name>
<dbReference type="InterPro" id="IPR027417">
    <property type="entry name" value="P-loop_NTPase"/>
</dbReference>
<keyword evidence="2" id="KW-1003">Cell membrane</keyword>
<feature type="domain" description="ABC transporter" evidence="5">
    <location>
        <begin position="1"/>
        <end position="225"/>
    </location>
</feature>
<dbReference type="InterPro" id="IPR017871">
    <property type="entry name" value="ABC_transporter-like_CS"/>
</dbReference>
<dbReference type="PROSITE" id="PS50893">
    <property type="entry name" value="ABC_TRANSPORTER_2"/>
    <property type="match status" value="1"/>
</dbReference>
<dbReference type="SMART" id="SM00382">
    <property type="entry name" value="AAA"/>
    <property type="match status" value="1"/>
</dbReference>
<evidence type="ECO:0000313" key="7">
    <source>
        <dbReference type="Proteomes" id="UP001208935"/>
    </source>
</evidence>
<keyword evidence="2" id="KW-0472">Membrane</keyword>
<keyword evidence="4 6" id="KW-0067">ATP-binding</keyword>
<evidence type="ECO:0000256" key="1">
    <source>
        <dbReference type="ARBA" id="ARBA00022448"/>
    </source>
</evidence>
<evidence type="ECO:0000259" key="5">
    <source>
        <dbReference type="PROSITE" id="PS50893"/>
    </source>
</evidence>
<comment type="caution">
    <text evidence="6">The sequence shown here is derived from an EMBL/GenBank/DDBJ whole genome shotgun (WGS) entry which is preliminary data.</text>
</comment>
<protein>
    <submittedName>
        <fullName evidence="6">ATP-binding cassette domain-containing protein</fullName>
    </submittedName>
</protein>
<dbReference type="GeneID" id="77319356"/>
<keyword evidence="1" id="KW-0813">Transport</keyword>
<dbReference type="Pfam" id="PF00005">
    <property type="entry name" value="ABC_tran"/>
    <property type="match status" value="1"/>
</dbReference>
<evidence type="ECO:0000256" key="2">
    <source>
        <dbReference type="ARBA" id="ARBA00022475"/>
    </source>
</evidence>
<accession>A0ABT3KYN3</accession>
<evidence type="ECO:0000256" key="3">
    <source>
        <dbReference type="ARBA" id="ARBA00022741"/>
    </source>
</evidence>
<dbReference type="InterPro" id="IPR050093">
    <property type="entry name" value="ABC_SmlMolc_Importer"/>
</dbReference>
<keyword evidence="3" id="KW-0547">Nucleotide-binding</keyword>
<keyword evidence="7" id="KW-1185">Reference proteome</keyword>
<organism evidence="6 7">
    <name type="scientific">Verminephrobacter aporrectodeae subsp. tuberculatae</name>
    <dbReference type="NCBI Taxonomy" id="1110392"/>
    <lineage>
        <taxon>Bacteria</taxon>
        <taxon>Pseudomonadati</taxon>
        <taxon>Pseudomonadota</taxon>
        <taxon>Betaproteobacteria</taxon>
        <taxon>Burkholderiales</taxon>
        <taxon>Comamonadaceae</taxon>
        <taxon>Verminephrobacter</taxon>
    </lineage>
</organism>
<gene>
    <name evidence="6" type="ORF">D5039_20590</name>
</gene>
<dbReference type="SUPFAM" id="SSF52540">
    <property type="entry name" value="P-loop containing nucleoside triphosphate hydrolases"/>
    <property type="match status" value="1"/>
</dbReference>
<dbReference type="Proteomes" id="UP001208935">
    <property type="component" value="Unassembled WGS sequence"/>
</dbReference>
<dbReference type="EMBL" id="QZCW01000005">
    <property type="protein sequence ID" value="MCW5323451.1"/>
    <property type="molecule type" value="Genomic_DNA"/>
</dbReference>
<dbReference type="InterPro" id="IPR003439">
    <property type="entry name" value="ABC_transporter-like_ATP-bd"/>
</dbReference>
<dbReference type="Gene3D" id="3.40.50.300">
    <property type="entry name" value="P-loop containing nucleotide triphosphate hydrolases"/>
    <property type="match status" value="1"/>
</dbReference>
<evidence type="ECO:0000256" key="4">
    <source>
        <dbReference type="ARBA" id="ARBA00022840"/>
    </source>
</evidence>
<reference evidence="7" key="1">
    <citation type="submission" date="2023-07" db="EMBL/GenBank/DDBJ databases">
        <title>Verminephrobacter genomes.</title>
        <authorList>
            <person name="Lund M.B."/>
        </authorList>
    </citation>
    <scope>NUCLEOTIDE SEQUENCE [LARGE SCALE GENOMIC DNA]</scope>
    <source>
        <strain evidence="7">AtM5-05</strain>
    </source>
</reference>
<evidence type="ECO:0000313" key="6">
    <source>
        <dbReference type="EMBL" id="MCW5323451.1"/>
    </source>
</evidence>
<dbReference type="InterPro" id="IPR003593">
    <property type="entry name" value="AAA+_ATPase"/>
</dbReference>
<proteinExistence type="predicted"/>
<dbReference type="GO" id="GO:0005524">
    <property type="term" value="F:ATP binding"/>
    <property type="evidence" value="ECO:0007669"/>
    <property type="project" value="UniProtKB-KW"/>
</dbReference>
<dbReference type="PANTHER" id="PTHR42781:SF4">
    <property type="entry name" value="SPERMIDINE_PUTRESCINE IMPORT ATP-BINDING PROTEIN POTA"/>
    <property type="match status" value="1"/>
</dbReference>